<dbReference type="GeneID" id="63186174"/>
<dbReference type="GO" id="GO:0015645">
    <property type="term" value="F:fatty acid ligase activity"/>
    <property type="evidence" value="ECO:0007669"/>
    <property type="project" value="TreeGrafter"/>
</dbReference>
<dbReference type="InterPro" id="IPR045851">
    <property type="entry name" value="AMP-bd_C_sf"/>
</dbReference>
<evidence type="ECO:0000313" key="7">
    <source>
        <dbReference type="EMBL" id="QSW99887.1"/>
    </source>
</evidence>
<proteinExistence type="inferred from homology"/>
<dbReference type="GO" id="GO:0006633">
    <property type="term" value="P:fatty acid biosynthetic process"/>
    <property type="evidence" value="ECO:0007669"/>
    <property type="project" value="TreeGrafter"/>
</dbReference>
<dbReference type="PROSITE" id="PS00455">
    <property type="entry name" value="AMP_BINDING"/>
    <property type="match status" value="1"/>
</dbReference>
<dbReference type="Proteomes" id="UP000663203">
    <property type="component" value="Chromosome"/>
</dbReference>
<dbReference type="GO" id="GO:0004321">
    <property type="term" value="F:fatty-acyl-CoA synthase activity"/>
    <property type="evidence" value="ECO:0007669"/>
    <property type="project" value="TreeGrafter"/>
</dbReference>
<dbReference type="SUPFAM" id="SSF56801">
    <property type="entry name" value="Acetyl-CoA synthetase-like"/>
    <property type="match status" value="1"/>
</dbReference>
<dbReference type="GO" id="GO:0005524">
    <property type="term" value="F:ATP binding"/>
    <property type="evidence" value="ECO:0007669"/>
    <property type="project" value="UniProtKB-KW"/>
</dbReference>
<evidence type="ECO:0000259" key="5">
    <source>
        <dbReference type="Pfam" id="PF00501"/>
    </source>
</evidence>
<dbReference type="EMBL" id="CP071462">
    <property type="protein sequence ID" value="QSW99887.1"/>
    <property type="molecule type" value="Genomic_DNA"/>
</dbReference>
<name>A0A8A2VGU4_9EURY</name>
<evidence type="ECO:0000256" key="2">
    <source>
        <dbReference type="ARBA" id="ARBA00022598"/>
    </source>
</evidence>
<dbReference type="Pfam" id="PF00501">
    <property type="entry name" value="AMP-binding"/>
    <property type="match status" value="1"/>
</dbReference>
<evidence type="ECO:0000256" key="4">
    <source>
        <dbReference type="ARBA" id="ARBA00022840"/>
    </source>
</evidence>
<dbReference type="InterPro" id="IPR020845">
    <property type="entry name" value="AMP-binding_CS"/>
</dbReference>
<organism evidence="7 8">
    <name type="scientific">Haloterrigena alkaliphila</name>
    <dbReference type="NCBI Taxonomy" id="2816475"/>
    <lineage>
        <taxon>Archaea</taxon>
        <taxon>Methanobacteriati</taxon>
        <taxon>Methanobacteriota</taxon>
        <taxon>Stenosarchaea group</taxon>
        <taxon>Halobacteria</taxon>
        <taxon>Halobacteriales</taxon>
        <taxon>Natrialbaceae</taxon>
        <taxon>Haloterrigena</taxon>
    </lineage>
</organism>
<dbReference type="Gene3D" id="3.30.300.30">
    <property type="match status" value="1"/>
</dbReference>
<keyword evidence="3" id="KW-0547">Nucleotide-binding</keyword>
<protein>
    <submittedName>
        <fullName evidence="7">AMP-binding protein</fullName>
    </submittedName>
</protein>
<feature type="domain" description="AMP-binding enzyme C-terminal" evidence="6">
    <location>
        <begin position="460"/>
        <end position="538"/>
    </location>
</feature>
<dbReference type="GO" id="GO:0016405">
    <property type="term" value="F:CoA-ligase activity"/>
    <property type="evidence" value="ECO:0007669"/>
    <property type="project" value="UniProtKB-ARBA"/>
</dbReference>
<dbReference type="Pfam" id="PF13193">
    <property type="entry name" value="AMP-binding_C"/>
    <property type="match status" value="1"/>
</dbReference>
<evidence type="ECO:0000256" key="1">
    <source>
        <dbReference type="ARBA" id="ARBA00006432"/>
    </source>
</evidence>
<keyword evidence="2" id="KW-0436">Ligase</keyword>
<dbReference type="Gene3D" id="3.40.50.12780">
    <property type="entry name" value="N-terminal domain of ligase-like"/>
    <property type="match status" value="1"/>
</dbReference>
<dbReference type="InterPro" id="IPR042099">
    <property type="entry name" value="ANL_N_sf"/>
</dbReference>
<accession>A0A8A2VGU4</accession>
<dbReference type="RefSeq" id="WP_207289492.1">
    <property type="nucleotide sequence ID" value="NZ_CP071462.1"/>
</dbReference>
<dbReference type="InterPro" id="IPR000873">
    <property type="entry name" value="AMP-dep_synth/lig_dom"/>
</dbReference>
<keyword evidence="8" id="KW-1185">Reference proteome</keyword>
<dbReference type="KEGG" id="hakz:J0X25_02675"/>
<feature type="domain" description="AMP-dependent synthetase/ligase" evidence="5">
    <location>
        <begin position="41"/>
        <end position="397"/>
    </location>
</feature>
<evidence type="ECO:0000256" key="3">
    <source>
        <dbReference type="ARBA" id="ARBA00022741"/>
    </source>
</evidence>
<evidence type="ECO:0000259" key="6">
    <source>
        <dbReference type="Pfam" id="PF13193"/>
    </source>
</evidence>
<comment type="similarity">
    <text evidence="1">Belongs to the ATP-dependent AMP-binding enzyme family.</text>
</comment>
<dbReference type="PANTHER" id="PTHR43605:SF10">
    <property type="entry name" value="ACYL-COA SYNTHETASE MEDIUM CHAIN FAMILY MEMBER 3"/>
    <property type="match status" value="1"/>
</dbReference>
<sequence length="548" mass="61153">MTWTVMPSFDTHAQAREEFRWNLPEEFNPAVDFLRKHDDTSRTALRYEVPDGGLETYSFDDLDDASDRIAAALADLGVETGDRVGVVVPQKPQNPISHLANWKLGAVSVPLTVLFGRDALQYRLADSEAAAVVVDPSVRETIEEIREECPDLEHVIELGGAESVAGDAHAFDDLLAEYDPGIDVYDATSETPTAIMYTSGSTGPPKGVRHSHALWLGRAAAAYNYFDQGLEPGETTLWTPADWAWGAALGGTLFAAWHHGCTIVGWPRDGFDPEEAYDLMERHGVTKAFMPPTALRMLMSVDDPEERFDLDLETFASAGEPLTSEVVDWVDETFADIAINEFYGQTELNLVVGNSSSWFDTRPGSMGKPFPGYEVTVLDPETREELEAGEVGELAVKPDDRRVFFDEYWKLPEKTENKRTEDGWFLTGDLVERDDDGYCWFVSRTDDVILTSGYRVGPMEVEEAILHHPQTEQAGVVGVPDETRGEAIKAYVQPATDDYDPDALREEIRDLVRERLAEYEYPKHVAFVDELPTTTTGKIQRRSLRDGE</sequence>
<reference evidence="7 8" key="1">
    <citation type="submission" date="2021-03" db="EMBL/GenBank/DDBJ databases">
        <title>Haloterrigena longa sp. nov. and Haloterrigena limicola sp. nov., extremely halophilic archaea isolated from a salt lake.</title>
        <authorList>
            <person name="Henglin C."/>
        </authorList>
    </citation>
    <scope>NUCLEOTIDE SEQUENCE [LARGE SCALE GENOMIC DNA]</scope>
    <source>
        <strain evidence="7 8">KZCA68</strain>
    </source>
</reference>
<dbReference type="PANTHER" id="PTHR43605">
    <property type="entry name" value="ACYL-COENZYME A SYNTHETASE"/>
    <property type="match status" value="1"/>
</dbReference>
<dbReference type="GO" id="GO:0006637">
    <property type="term" value="P:acyl-CoA metabolic process"/>
    <property type="evidence" value="ECO:0007669"/>
    <property type="project" value="TreeGrafter"/>
</dbReference>
<dbReference type="InterPro" id="IPR051087">
    <property type="entry name" value="Mitochondrial_ACSM"/>
</dbReference>
<evidence type="ECO:0000313" key="8">
    <source>
        <dbReference type="Proteomes" id="UP000663203"/>
    </source>
</evidence>
<keyword evidence="4" id="KW-0067">ATP-binding</keyword>
<dbReference type="InterPro" id="IPR025110">
    <property type="entry name" value="AMP-bd_C"/>
</dbReference>
<gene>
    <name evidence="7" type="ORF">J0X25_02675</name>
</gene>
<dbReference type="AlphaFoldDB" id="A0A8A2VGU4"/>